<feature type="compositionally biased region" description="Basic residues" evidence="1">
    <location>
        <begin position="563"/>
        <end position="576"/>
    </location>
</feature>
<feature type="compositionally biased region" description="Basic and acidic residues" evidence="1">
    <location>
        <begin position="359"/>
        <end position="369"/>
    </location>
</feature>
<feature type="compositionally biased region" description="Polar residues" evidence="1">
    <location>
        <begin position="215"/>
        <end position="230"/>
    </location>
</feature>
<sequence length="756" mass="83659">MRSYQCKKCAILYIARNIACPARVEWQHCRMPRAISRRVREKETERKPTPSSSRAEFVARQIFCCFTVDPQLRNVYDSLNSSFVYMSLDSLFLLGLAPECIVYYYACTSVPGRSSAPRTPTTQTSHSMLPMNMVSQKITPSADQSAGSIKPLTNQNFSPNNQPLSLIQEHRPLYQPPFTNNTSTDQMNSEVQTPNQPTQVNQVNQQQAVSKETDTVTQVTDNNKLTQNGTEPAKEKPEAAPTSVTPATTVASTTQVNTTTTNKSAPVTDVVVPATNATTSPVKAAPTVTTSPVKVAATASEQNKHVTANSEPTPTSNQQTSPVKPKPEENVPPKVVDNQVSAPTTEENKPAVTNNQKTETTEPKAEVVAKEAPAAVVAKTEQETTAKSEPTTPKTPQKNVKAENSEVKTEGTPTKTPVRTPAKRKPREPKLKTPSTPAEGSAASSRSRRARTQTTPYQAPSATYNKTPKTPAVSTSRRSAVAKAQDEKLTIFYKGEFLAVRNADGSFFVCQANQNIYKSSKKINVRWLSQDKDNGEIYTPDFYDYIDEAQLQKKRKADAAAKNKNKAKPSAKRPRKKSQESDSDEEEEDDSDDGETENANDDSSSDDDDDEDAIKSADSKRKSGKKRALNRSAMSQATKVAKGPTRAERALNRSKGPKNLFNKENIIIEYGASDFFAPRLGYRRCRAARRRRGHRPEAERPRGRLRHDASRSDALLHRDARRHLQSDSRRRLATQAHFRQVLCLLRLHENGESSVE</sequence>
<feature type="compositionally biased region" description="Low complexity" evidence="1">
    <location>
        <begin position="191"/>
        <end position="207"/>
    </location>
</feature>
<feature type="compositionally biased region" description="Polar residues" evidence="1">
    <location>
        <begin position="177"/>
        <end position="190"/>
    </location>
</feature>
<feature type="region of interest" description="Disordered" evidence="1">
    <location>
        <begin position="556"/>
        <end position="657"/>
    </location>
</feature>
<dbReference type="EMBL" id="CADCXV010000413">
    <property type="protein sequence ID" value="CAB0030070.1"/>
    <property type="molecule type" value="Genomic_DNA"/>
</dbReference>
<feature type="compositionally biased region" description="Polar residues" evidence="1">
    <location>
        <begin position="300"/>
        <end position="321"/>
    </location>
</feature>
<feature type="compositionally biased region" description="Basic and acidic residues" evidence="1">
    <location>
        <begin position="695"/>
        <end position="714"/>
    </location>
</feature>
<proteinExistence type="predicted"/>
<dbReference type="Proteomes" id="UP000479190">
    <property type="component" value="Unassembled WGS sequence"/>
</dbReference>
<feature type="compositionally biased region" description="Low complexity" evidence="1">
    <location>
        <begin position="239"/>
        <end position="262"/>
    </location>
</feature>
<feature type="compositionally biased region" description="Basic and acidic residues" evidence="1">
    <location>
        <begin position="400"/>
        <end position="409"/>
    </location>
</feature>
<reference evidence="2 3" key="1">
    <citation type="submission" date="2020-02" db="EMBL/GenBank/DDBJ databases">
        <authorList>
            <person name="Ferguson B K."/>
        </authorList>
    </citation>
    <scope>NUCLEOTIDE SEQUENCE [LARGE SCALE GENOMIC DNA]</scope>
</reference>
<feature type="compositionally biased region" description="Polar residues" evidence="1">
    <location>
        <begin position="452"/>
        <end position="478"/>
    </location>
</feature>
<feature type="region of interest" description="Disordered" evidence="1">
    <location>
        <begin position="300"/>
        <end position="479"/>
    </location>
</feature>
<keyword evidence="3" id="KW-1185">Reference proteome</keyword>
<feature type="region of interest" description="Disordered" evidence="1">
    <location>
        <begin position="177"/>
        <end position="262"/>
    </location>
</feature>
<evidence type="ECO:0000256" key="1">
    <source>
        <dbReference type="SAM" id="MobiDB-lite"/>
    </source>
</evidence>
<name>A0A6H5HXP0_9HYME</name>
<feature type="region of interest" description="Disordered" evidence="1">
    <location>
        <begin position="690"/>
        <end position="714"/>
    </location>
</feature>
<feature type="compositionally biased region" description="Polar residues" evidence="1">
    <location>
        <begin position="338"/>
        <end position="358"/>
    </location>
</feature>
<dbReference type="AlphaFoldDB" id="A0A6H5HXP0"/>
<feature type="compositionally biased region" description="Acidic residues" evidence="1">
    <location>
        <begin position="581"/>
        <end position="612"/>
    </location>
</feature>
<evidence type="ECO:0000313" key="2">
    <source>
        <dbReference type="EMBL" id="CAB0030070.1"/>
    </source>
</evidence>
<organism evidence="2 3">
    <name type="scientific">Trichogramma brassicae</name>
    <dbReference type="NCBI Taxonomy" id="86971"/>
    <lineage>
        <taxon>Eukaryota</taxon>
        <taxon>Metazoa</taxon>
        <taxon>Ecdysozoa</taxon>
        <taxon>Arthropoda</taxon>
        <taxon>Hexapoda</taxon>
        <taxon>Insecta</taxon>
        <taxon>Pterygota</taxon>
        <taxon>Neoptera</taxon>
        <taxon>Endopterygota</taxon>
        <taxon>Hymenoptera</taxon>
        <taxon>Apocrita</taxon>
        <taxon>Proctotrupomorpha</taxon>
        <taxon>Chalcidoidea</taxon>
        <taxon>Trichogrammatidae</taxon>
        <taxon>Trichogramma</taxon>
    </lineage>
</organism>
<feature type="compositionally biased region" description="Polar residues" evidence="1">
    <location>
        <begin position="387"/>
        <end position="398"/>
    </location>
</feature>
<feature type="compositionally biased region" description="Low complexity" evidence="1">
    <location>
        <begin position="370"/>
        <end position="379"/>
    </location>
</feature>
<protein>
    <submittedName>
        <fullName evidence="2">Uncharacterized protein</fullName>
    </submittedName>
</protein>
<dbReference type="OrthoDB" id="2017365at2759"/>
<accession>A0A6H5HXP0</accession>
<evidence type="ECO:0000313" key="3">
    <source>
        <dbReference type="Proteomes" id="UP000479190"/>
    </source>
</evidence>
<gene>
    <name evidence="2" type="ORF">TBRA_LOCUS2086</name>
</gene>